<dbReference type="InterPro" id="IPR027417">
    <property type="entry name" value="P-loop_NTPase"/>
</dbReference>
<organism evidence="1 2">
    <name type="scientific">Candidatus Devosia phytovorans</name>
    <dbReference type="NCBI Taxonomy" id="3121372"/>
    <lineage>
        <taxon>Bacteria</taxon>
        <taxon>Pseudomonadati</taxon>
        <taxon>Pseudomonadota</taxon>
        <taxon>Alphaproteobacteria</taxon>
        <taxon>Hyphomicrobiales</taxon>
        <taxon>Devosiaceae</taxon>
        <taxon>Devosia</taxon>
    </lineage>
</organism>
<dbReference type="EMBL" id="CP119312">
    <property type="protein sequence ID" value="WEK06259.1"/>
    <property type="molecule type" value="Genomic_DNA"/>
</dbReference>
<dbReference type="Proteomes" id="UP001217476">
    <property type="component" value="Chromosome"/>
</dbReference>
<dbReference type="AlphaFoldDB" id="A0AAJ5VZD2"/>
<evidence type="ECO:0008006" key="3">
    <source>
        <dbReference type="Google" id="ProtNLM"/>
    </source>
</evidence>
<dbReference type="Gene3D" id="1.10.8.60">
    <property type="match status" value="1"/>
</dbReference>
<protein>
    <recommendedName>
        <fullName evidence="3">Chromosomal replication initiator protein DnaA domain-containing protein</fullName>
    </recommendedName>
</protein>
<sequence>MAAPSDSELARGQLPLELGHVTAQGEADFMVGEGNELAYGRIMAFPHWPDPITLLTGPAKSGKSHLSRIFADRSHALFAGVDDLEDLATHGGTAPLIVEDVDRLGYDEPGLFHLLNQSMREQRPLLLTAREDVANWPLTTDDVRSRIRRATAFTLDLSDDIQLSQMFVKLFGDRQIMVDPKTIGYLVARMERSTEEAVILADLMDRLALAKGTAITRSIAADALDRRRVARGEAIDEQDWDTDDE</sequence>
<proteinExistence type="predicted"/>
<evidence type="ECO:0000313" key="2">
    <source>
        <dbReference type="Proteomes" id="UP001217476"/>
    </source>
</evidence>
<evidence type="ECO:0000313" key="1">
    <source>
        <dbReference type="EMBL" id="WEK06259.1"/>
    </source>
</evidence>
<name>A0AAJ5VZD2_9HYPH</name>
<dbReference type="Gene3D" id="3.40.50.300">
    <property type="entry name" value="P-loop containing nucleotide triphosphate hydrolases"/>
    <property type="match status" value="1"/>
</dbReference>
<dbReference type="SUPFAM" id="SSF52540">
    <property type="entry name" value="P-loop containing nucleoside triphosphate hydrolases"/>
    <property type="match status" value="1"/>
</dbReference>
<gene>
    <name evidence="1" type="ORF">P0Y65_08450</name>
</gene>
<reference evidence="1" key="1">
    <citation type="submission" date="2023-03" db="EMBL/GenBank/DDBJ databases">
        <title>Andean soil-derived lignocellulolytic bacterial consortium as a source of novel taxa and putative plastic-active enzymes.</title>
        <authorList>
            <person name="Diaz-Garcia L."/>
            <person name="Chuvochina M."/>
            <person name="Feuerriegel G."/>
            <person name="Bunk B."/>
            <person name="Sproer C."/>
            <person name="Streit W.R."/>
            <person name="Rodriguez L.M."/>
            <person name="Overmann J."/>
            <person name="Jimenez D.J."/>
        </authorList>
    </citation>
    <scope>NUCLEOTIDE SEQUENCE</scope>
    <source>
        <strain evidence="1">MAG 4196</strain>
    </source>
</reference>
<accession>A0AAJ5VZD2</accession>